<dbReference type="GO" id="GO:0016747">
    <property type="term" value="F:acyltransferase activity, transferring groups other than amino-acyl groups"/>
    <property type="evidence" value="ECO:0007669"/>
    <property type="project" value="InterPro"/>
</dbReference>
<evidence type="ECO:0000256" key="1">
    <source>
        <dbReference type="SAM" id="MobiDB-lite"/>
    </source>
</evidence>
<evidence type="ECO:0000313" key="4">
    <source>
        <dbReference type="Proteomes" id="UP000282060"/>
    </source>
</evidence>
<accession>A0A3S0KFZ7</accession>
<feature type="domain" description="N-acetyltransferase" evidence="2">
    <location>
        <begin position="8"/>
        <end position="173"/>
    </location>
</feature>
<dbReference type="SUPFAM" id="SSF55729">
    <property type="entry name" value="Acyl-CoA N-acyltransferases (Nat)"/>
    <property type="match status" value="1"/>
</dbReference>
<keyword evidence="4" id="KW-1185">Reference proteome</keyword>
<dbReference type="InterPro" id="IPR000182">
    <property type="entry name" value="GNAT_dom"/>
</dbReference>
<name>A0A3S0KFZ7_9GAMM</name>
<sequence>MHKFETERLKVRRLEEQDKPFYCSLYTCSETMKNIAAPFTQTKAEQSFNTAMKILKKEQPKHLVWVMLNKESGTPVGIFGLTWPEPKSTKAASPKAEGTKTASPKTESTRAESTKAEIGILLTPQSVKKGFAIELIRHFLSRCNCFEGLTHLQANVSAGNTDSLRLFKKANFQTIETDKTTESTVIRLEFNILNN</sequence>
<dbReference type="OrthoDB" id="6195901at2"/>
<dbReference type="InterPro" id="IPR051531">
    <property type="entry name" value="N-acetyltransferase"/>
</dbReference>
<dbReference type="EMBL" id="RXNV01000009">
    <property type="protein sequence ID" value="RTR29715.1"/>
    <property type="molecule type" value="Genomic_DNA"/>
</dbReference>
<dbReference type="Pfam" id="PF13302">
    <property type="entry name" value="Acetyltransf_3"/>
    <property type="match status" value="1"/>
</dbReference>
<dbReference type="Gene3D" id="3.40.630.30">
    <property type="match status" value="1"/>
</dbReference>
<evidence type="ECO:0000313" key="3">
    <source>
        <dbReference type="EMBL" id="RTR29715.1"/>
    </source>
</evidence>
<dbReference type="InterPro" id="IPR016181">
    <property type="entry name" value="Acyl_CoA_acyltransferase"/>
</dbReference>
<dbReference type="AlphaFoldDB" id="A0A3S0KFZ7"/>
<feature type="region of interest" description="Disordered" evidence="1">
    <location>
        <begin position="88"/>
        <end position="110"/>
    </location>
</feature>
<keyword evidence="3" id="KW-0808">Transferase</keyword>
<evidence type="ECO:0000259" key="2">
    <source>
        <dbReference type="Pfam" id="PF13302"/>
    </source>
</evidence>
<comment type="caution">
    <text evidence="3">The sequence shown here is derived from an EMBL/GenBank/DDBJ whole genome shotgun (WGS) entry which is preliminary data.</text>
</comment>
<gene>
    <name evidence="3" type="ORF">EKG39_16740</name>
</gene>
<dbReference type="PANTHER" id="PTHR43792">
    <property type="entry name" value="GNAT FAMILY, PUTATIVE (AFU_ORTHOLOGUE AFUA_3G00765)-RELATED-RELATED"/>
    <property type="match status" value="1"/>
</dbReference>
<organism evidence="3 4">
    <name type="scientific">Shewanella atlantica</name>
    <dbReference type="NCBI Taxonomy" id="271099"/>
    <lineage>
        <taxon>Bacteria</taxon>
        <taxon>Pseudomonadati</taxon>
        <taxon>Pseudomonadota</taxon>
        <taxon>Gammaproteobacteria</taxon>
        <taxon>Alteromonadales</taxon>
        <taxon>Shewanellaceae</taxon>
        <taxon>Shewanella</taxon>
    </lineage>
</organism>
<proteinExistence type="predicted"/>
<dbReference type="RefSeq" id="WP_126507130.1">
    <property type="nucleotide sequence ID" value="NZ_RXNV01000009.1"/>
</dbReference>
<reference evidence="3 4" key="1">
    <citation type="submission" date="2018-12" db="EMBL/GenBank/DDBJ databases">
        <authorList>
            <person name="Yu L."/>
        </authorList>
    </citation>
    <scope>NUCLEOTIDE SEQUENCE [LARGE SCALE GENOMIC DNA]</scope>
    <source>
        <strain evidence="3 4">HAW-EB5</strain>
    </source>
</reference>
<dbReference type="PANTHER" id="PTHR43792:SF1">
    <property type="entry name" value="N-ACETYLTRANSFERASE DOMAIN-CONTAINING PROTEIN"/>
    <property type="match status" value="1"/>
</dbReference>
<dbReference type="Proteomes" id="UP000282060">
    <property type="component" value="Unassembled WGS sequence"/>
</dbReference>
<protein>
    <submittedName>
        <fullName evidence="3">N-acetyltransferase</fullName>
    </submittedName>
</protein>